<dbReference type="AlphaFoldDB" id="A0A9D1GWC1"/>
<evidence type="ECO:0000313" key="3">
    <source>
        <dbReference type="EMBL" id="HIT74233.1"/>
    </source>
</evidence>
<evidence type="ECO:0008006" key="5">
    <source>
        <dbReference type="Google" id="ProtNLM"/>
    </source>
</evidence>
<dbReference type="EMBL" id="DVLP01000043">
    <property type="protein sequence ID" value="HIT74233.1"/>
    <property type="molecule type" value="Genomic_DNA"/>
</dbReference>
<name>A0A9D1GWC1_9ACTN</name>
<dbReference type="Gene3D" id="3.30.565.10">
    <property type="entry name" value="Histidine kinase-like ATPase, C-terminal domain"/>
    <property type="match status" value="1"/>
</dbReference>
<keyword evidence="2" id="KW-1133">Transmembrane helix</keyword>
<protein>
    <recommendedName>
        <fullName evidence="5">Histidine kinase</fullName>
    </recommendedName>
</protein>
<reference evidence="3" key="2">
    <citation type="journal article" date="2021" name="PeerJ">
        <title>Extensive microbial diversity within the chicken gut microbiome revealed by metagenomics and culture.</title>
        <authorList>
            <person name="Gilroy R."/>
            <person name="Ravi A."/>
            <person name="Getino M."/>
            <person name="Pursley I."/>
            <person name="Horton D.L."/>
            <person name="Alikhan N.F."/>
            <person name="Baker D."/>
            <person name="Gharbi K."/>
            <person name="Hall N."/>
            <person name="Watson M."/>
            <person name="Adriaenssens E.M."/>
            <person name="Foster-Nyarko E."/>
            <person name="Jarju S."/>
            <person name="Secka A."/>
            <person name="Antonio M."/>
            <person name="Oren A."/>
            <person name="Chaudhuri R.R."/>
            <person name="La Ragione R."/>
            <person name="Hildebrand F."/>
            <person name="Pallen M.J."/>
        </authorList>
    </citation>
    <scope>NUCLEOTIDE SEQUENCE</scope>
    <source>
        <strain evidence="3">ChiGjej1B1-24693</strain>
    </source>
</reference>
<comment type="caution">
    <text evidence="3">The sequence shown here is derived from an EMBL/GenBank/DDBJ whole genome shotgun (WGS) entry which is preliminary data.</text>
</comment>
<sequence>MADRPTARSRPRPVERWFPDAPASDWALRLTIARIADHDGHGSFLVRWLLWAGLVVMYGFAHAPWWAWLCLIPGAIQGPFEIATKLARDSGRPIRNPVLRWASQTVDTSSGRFLMNGTGAVGLAAVPLQVFATAWLVPAGEPTWARPVGLALALMYLNSAISGPMNDTPYYNPRNTKGLWRLGRFARRYAGVGLSIVVLAVCLPAPWPGVPWQVMALLMALPVAITLRTRHSDTVIRASADTVAEECTAARQRFHDGLHGQLTGPVKSISRLIQDHDPPVSPALRELGLVVPLMVSGTSEMIDEQEWIARSGRASMRESVQARSARNQIRTTYLDDAEALDATNKHLALLVLANLVPNAAQAQRRARPEGHRGPTDPISVRVHTTSDGMVEVSVGDDAPPVGDEFWCAPGTNLELLRDRLRHLGGDLVQHTTEHDHKVIIARWRHTSGGNP</sequence>
<feature type="region of interest" description="Disordered" evidence="1">
    <location>
        <begin position="362"/>
        <end position="381"/>
    </location>
</feature>
<feature type="transmembrane region" description="Helical" evidence="2">
    <location>
        <begin position="113"/>
        <end position="138"/>
    </location>
</feature>
<dbReference type="SUPFAM" id="SSF55874">
    <property type="entry name" value="ATPase domain of HSP90 chaperone/DNA topoisomerase II/histidine kinase"/>
    <property type="match status" value="1"/>
</dbReference>
<keyword evidence="2" id="KW-0812">Transmembrane</keyword>
<feature type="transmembrane region" description="Helical" evidence="2">
    <location>
        <begin position="44"/>
        <end position="60"/>
    </location>
</feature>
<evidence type="ECO:0000256" key="1">
    <source>
        <dbReference type="SAM" id="MobiDB-lite"/>
    </source>
</evidence>
<keyword evidence="2" id="KW-0472">Membrane</keyword>
<evidence type="ECO:0000313" key="4">
    <source>
        <dbReference type="Proteomes" id="UP000886842"/>
    </source>
</evidence>
<reference evidence="3" key="1">
    <citation type="submission" date="2020-10" db="EMBL/GenBank/DDBJ databases">
        <authorList>
            <person name="Gilroy R."/>
        </authorList>
    </citation>
    <scope>NUCLEOTIDE SEQUENCE</scope>
    <source>
        <strain evidence="3">ChiGjej1B1-24693</strain>
    </source>
</reference>
<dbReference type="InterPro" id="IPR036890">
    <property type="entry name" value="HATPase_C_sf"/>
</dbReference>
<gene>
    <name evidence="3" type="ORF">IAA98_01435</name>
</gene>
<feature type="transmembrane region" description="Helical" evidence="2">
    <location>
        <begin position="186"/>
        <end position="206"/>
    </location>
</feature>
<proteinExistence type="predicted"/>
<dbReference type="Proteomes" id="UP000886842">
    <property type="component" value="Unassembled WGS sequence"/>
</dbReference>
<accession>A0A9D1GWC1</accession>
<evidence type="ECO:0000256" key="2">
    <source>
        <dbReference type="SAM" id="Phobius"/>
    </source>
</evidence>
<organism evidence="3 4">
    <name type="scientific">Candidatus Avipropionibacterium avicola</name>
    <dbReference type="NCBI Taxonomy" id="2840701"/>
    <lineage>
        <taxon>Bacteria</taxon>
        <taxon>Bacillati</taxon>
        <taxon>Actinomycetota</taxon>
        <taxon>Actinomycetes</taxon>
        <taxon>Propionibacteriales</taxon>
        <taxon>Propionibacteriaceae</taxon>
        <taxon>Propionibacteriaceae incertae sedis</taxon>
        <taxon>Candidatus Avipropionibacterium</taxon>
    </lineage>
</organism>